<dbReference type="Pfam" id="PF00126">
    <property type="entry name" value="HTH_1"/>
    <property type="match status" value="1"/>
</dbReference>
<dbReference type="PANTHER" id="PTHR30126">
    <property type="entry name" value="HTH-TYPE TRANSCRIPTIONAL REGULATOR"/>
    <property type="match status" value="1"/>
</dbReference>
<reference evidence="6" key="2">
    <citation type="submission" date="2020-09" db="EMBL/GenBank/DDBJ databases">
        <authorList>
            <person name="Sun Q."/>
            <person name="Kim S."/>
        </authorList>
    </citation>
    <scope>NUCLEOTIDE SEQUENCE</scope>
    <source>
        <strain evidence="6">KCTC 23714</strain>
    </source>
</reference>
<dbReference type="Pfam" id="PF03466">
    <property type="entry name" value="LysR_substrate"/>
    <property type="match status" value="1"/>
</dbReference>
<evidence type="ECO:0000259" key="5">
    <source>
        <dbReference type="PROSITE" id="PS50931"/>
    </source>
</evidence>
<dbReference type="PANTHER" id="PTHR30126:SF40">
    <property type="entry name" value="HTH-TYPE TRANSCRIPTIONAL REGULATOR GLTR"/>
    <property type="match status" value="1"/>
</dbReference>
<evidence type="ECO:0000313" key="7">
    <source>
        <dbReference type="Proteomes" id="UP000628984"/>
    </source>
</evidence>
<name>A0A918IWZ3_9RHOB</name>
<dbReference type="InterPro" id="IPR036390">
    <property type="entry name" value="WH_DNA-bd_sf"/>
</dbReference>
<evidence type="ECO:0000256" key="2">
    <source>
        <dbReference type="ARBA" id="ARBA00023015"/>
    </source>
</evidence>
<dbReference type="PROSITE" id="PS50931">
    <property type="entry name" value="HTH_LYSR"/>
    <property type="match status" value="1"/>
</dbReference>
<dbReference type="Gene3D" id="1.10.10.10">
    <property type="entry name" value="Winged helix-like DNA-binding domain superfamily/Winged helix DNA-binding domain"/>
    <property type="match status" value="1"/>
</dbReference>
<evidence type="ECO:0000256" key="3">
    <source>
        <dbReference type="ARBA" id="ARBA00023125"/>
    </source>
</evidence>
<proteinExistence type="inferred from homology"/>
<accession>A0A918IWZ3</accession>
<dbReference type="InterPro" id="IPR036388">
    <property type="entry name" value="WH-like_DNA-bd_sf"/>
</dbReference>
<dbReference type="InterPro" id="IPR000847">
    <property type="entry name" value="LysR_HTH_N"/>
</dbReference>
<dbReference type="RefSeq" id="WP_189634369.1">
    <property type="nucleotide sequence ID" value="NZ_BMYQ01000008.1"/>
</dbReference>
<evidence type="ECO:0000256" key="4">
    <source>
        <dbReference type="ARBA" id="ARBA00023163"/>
    </source>
</evidence>
<dbReference type="GO" id="GO:0000976">
    <property type="term" value="F:transcription cis-regulatory region binding"/>
    <property type="evidence" value="ECO:0007669"/>
    <property type="project" value="TreeGrafter"/>
</dbReference>
<keyword evidence="7" id="KW-1185">Reference proteome</keyword>
<dbReference type="CDD" id="cd05466">
    <property type="entry name" value="PBP2_LTTR_substrate"/>
    <property type="match status" value="1"/>
</dbReference>
<dbReference type="Gene3D" id="3.40.190.10">
    <property type="entry name" value="Periplasmic binding protein-like II"/>
    <property type="match status" value="2"/>
</dbReference>
<keyword evidence="2" id="KW-0805">Transcription regulation</keyword>
<reference evidence="6" key="1">
    <citation type="journal article" date="2014" name="Int. J. Syst. Evol. Microbiol.">
        <title>Complete genome sequence of Corynebacterium casei LMG S-19264T (=DSM 44701T), isolated from a smear-ripened cheese.</title>
        <authorList>
            <consortium name="US DOE Joint Genome Institute (JGI-PGF)"/>
            <person name="Walter F."/>
            <person name="Albersmeier A."/>
            <person name="Kalinowski J."/>
            <person name="Ruckert C."/>
        </authorList>
    </citation>
    <scope>NUCLEOTIDE SEQUENCE</scope>
    <source>
        <strain evidence="6">KCTC 23714</strain>
    </source>
</reference>
<dbReference type="GO" id="GO:0003700">
    <property type="term" value="F:DNA-binding transcription factor activity"/>
    <property type="evidence" value="ECO:0007669"/>
    <property type="project" value="InterPro"/>
</dbReference>
<evidence type="ECO:0000256" key="1">
    <source>
        <dbReference type="ARBA" id="ARBA00009437"/>
    </source>
</evidence>
<dbReference type="AlphaFoldDB" id="A0A918IWZ3"/>
<evidence type="ECO:0000313" key="6">
    <source>
        <dbReference type="EMBL" id="GGW36788.1"/>
    </source>
</evidence>
<dbReference type="SUPFAM" id="SSF53850">
    <property type="entry name" value="Periplasmic binding protein-like II"/>
    <property type="match status" value="1"/>
</dbReference>
<gene>
    <name evidence="6" type="ORF">GCM10011452_26640</name>
</gene>
<feature type="domain" description="HTH lysR-type" evidence="5">
    <location>
        <begin position="8"/>
        <end position="64"/>
    </location>
</feature>
<keyword evidence="4" id="KW-0804">Transcription</keyword>
<dbReference type="InterPro" id="IPR005119">
    <property type="entry name" value="LysR_subst-bd"/>
</dbReference>
<sequence>MPEPSGRVTLWGIEVFLAVAEEGSITAAARRLGASPSAVSQQLGGLESVLGSVLFDRGRPMRVTPAGAILRRHAQTIVHSAHEARAELAMADLSGLTSLRLGVIEDLDADVTPSLLEGLAVDLRTCRFLLETGPSHRLQDQLEARALDIIVAAELGAAQPPADGLEMHGLLCDPFVVVAPAGVATGPEALRALPMIRYSARHHMGRQISAHLAAQNLSLTSRFELDSYHAILAMVAAGQGWSILTPLALHHVARFRRAVQVAPLPFGGLERRITLSARAGALQDMPATVAQRLRDLLQQQVVSPAVADWPWLAGQLRLL</sequence>
<protein>
    <submittedName>
        <fullName evidence="6">LysR family transcriptional regulator</fullName>
    </submittedName>
</protein>
<dbReference type="EMBL" id="BMYQ01000008">
    <property type="protein sequence ID" value="GGW36788.1"/>
    <property type="molecule type" value="Genomic_DNA"/>
</dbReference>
<organism evidence="6 7">
    <name type="scientific">Gemmobacter lanyuensis</name>
    <dbReference type="NCBI Taxonomy" id="1054497"/>
    <lineage>
        <taxon>Bacteria</taxon>
        <taxon>Pseudomonadati</taxon>
        <taxon>Pseudomonadota</taxon>
        <taxon>Alphaproteobacteria</taxon>
        <taxon>Rhodobacterales</taxon>
        <taxon>Paracoccaceae</taxon>
        <taxon>Gemmobacter</taxon>
    </lineage>
</organism>
<dbReference type="Proteomes" id="UP000628984">
    <property type="component" value="Unassembled WGS sequence"/>
</dbReference>
<dbReference type="SUPFAM" id="SSF46785">
    <property type="entry name" value="Winged helix' DNA-binding domain"/>
    <property type="match status" value="1"/>
</dbReference>
<comment type="caution">
    <text evidence="6">The sequence shown here is derived from an EMBL/GenBank/DDBJ whole genome shotgun (WGS) entry which is preliminary data.</text>
</comment>
<comment type="similarity">
    <text evidence="1">Belongs to the LysR transcriptional regulatory family.</text>
</comment>
<keyword evidence="3" id="KW-0238">DNA-binding</keyword>